<keyword evidence="3" id="KW-0540">Nuclease</keyword>
<keyword evidence="6" id="KW-0695">RNA-directed DNA polymerase</keyword>
<dbReference type="PANTHER" id="PTHR37984:SF5">
    <property type="entry name" value="PROTEIN NYNRIN-LIKE"/>
    <property type="match status" value="1"/>
</dbReference>
<dbReference type="OrthoDB" id="3250101at2759"/>
<dbReference type="GO" id="GO:0004519">
    <property type="term" value="F:endonuclease activity"/>
    <property type="evidence" value="ECO:0007669"/>
    <property type="project" value="UniProtKB-KW"/>
</dbReference>
<gene>
    <name evidence="8" type="ORF">O181_058112</name>
</gene>
<feature type="domain" description="Reverse transcriptase RNase H-like" evidence="7">
    <location>
        <begin position="76"/>
        <end position="173"/>
    </location>
</feature>
<evidence type="ECO:0000256" key="6">
    <source>
        <dbReference type="ARBA" id="ARBA00022918"/>
    </source>
</evidence>
<dbReference type="PANTHER" id="PTHR37984">
    <property type="entry name" value="PROTEIN CBG26694"/>
    <property type="match status" value="1"/>
</dbReference>
<dbReference type="InterPro" id="IPR050951">
    <property type="entry name" value="Retrovirus_Pol_polyprotein"/>
</dbReference>
<keyword evidence="5" id="KW-0378">Hydrolase</keyword>
<keyword evidence="2" id="KW-0548">Nucleotidyltransferase</keyword>
<sequence>MELPPFSFHASLEENLDEEEEPKEVETLLKVVPPDYHHSLDVFSKVKAEKLPPHSACDHQIELEGLLPPEALTIGETDASDYSLGAGLSQVNDSGKHPISIDSRKLFPPELNYEIHDKVLFGIVWALKRWRAFLFSLSNPFEVLTDHSSLQYFISSKVLTHHQVHWAEFLSEFHFTITYCRGRLATLPGAFKHQEKVDFISKNSQTFHQVIKRDGIQESRFFSMKVEIFSDLVDQIQKEVWRDKDYKEILKQLARGESGSDYSLEPQAKLWLFKDRVVIPRNE</sequence>
<dbReference type="AlphaFoldDB" id="A0A9Q3HW40"/>
<dbReference type="EMBL" id="AVOT02026612">
    <property type="protein sequence ID" value="MBW0518397.1"/>
    <property type="molecule type" value="Genomic_DNA"/>
</dbReference>
<evidence type="ECO:0000313" key="8">
    <source>
        <dbReference type="EMBL" id="MBW0518397.1"/>
    </source>
</evidence>
<evidence type="ECO:0000256" key="3">
    <source>
        <dbReference type="ARBA" id="ARBA00022722"/>
    </source>
</evidence>
<comment type="caution">
    <text evidence="8">The sequence shown here is derived from an EMBL/GenBank/DDBJ whole genome shotgun (WGS) entry which is preliminary data.</text>
</comment>
<accession>A0A9Q3HW40</accession>
<reference evidence="8" key="1">
    <citation type="submission" date="2021-03" db="EMBL/GenBank/DDBJ databases">
        <title>Draft genome sequence of rust myrtle Austropuccinia psidii MF-1, a brazilian biotype.</title>
        <authorList>
            <person name="Quecine M.C."/>
            <person name="Pachon D.M.R."/>
            <person name="Bonatelli M.L."/>
            <person name="Correr F.H."/>
            <person name="Franceschini L.M."/>
            <person name="Leite T.F."/>
            <person name="Margarido G.R.A."/>
            <person name="Almeida C.A."/>
            <person name="Ferrarezi J.A."/>
            <person name="Labate C.A."/>
        </authorList>
    </citation>
    <scope>NUCLEOTIDE SEQUENCE</scope>
    <source>
        <strain evidence="8">MF-1</strain>
    </source>
</reference>
<evidence type="ECO:0000256" key="4">
    <source>
        <dbReference type="ARBA" id="ARBA00022759"/>
    </source>
</evidence>
<evidence type="ECO:0000256" key="2">
    <source>
        <dbReference type="ARBA" id="ARBA00022695"/>
    </source>
</evidence>
<organism evidence="8 9">
    <name type="scientific">Austropuccinia psidii MF-1</name>
    <dbReference type="NCBI Taxonomy" id="1389203"/>
    <lineage>
        <taxon>Eukaryota</taxon>
        <taxon>Fungi</taxon>
        <taxon>Dikarya</taxon>
        <taxon>Basidiomycota</taxon>
        <taxon>Pucciniomycotina</taxon>
        <taxon>Pucciniomycetes</taxon>
        <taxon>Pucciniales</taxon>
        <taxon>Sphaerophragmiaceae</taxon>
        <taxon>Austropuccinia</taxon>
    </lineage>
</organism>
<dbReference type="SUPFAM" id="SSF56672">
    <property type="entry name" value="DNA/RNA polymerases"/>
    <property type="match status" value="1"/>
</dbReference>
<evidence type="ECO:0000256" key="1">
    <source>
        <dbReference type="ARBA" id="ARBA00022679"/>
    </source>
</evidence>
<name>A0A9Q3HW40_9BASI</name>
<evidence type="ECO:0000313" key="9">
    <source>
        <dbReference type="Proteomes" id="UP000765509"/>
    </source>
</evidence>
<dbReference type="InterPro" id="IPR043502">
    <property type="entry name" value="DNA/RNA_pol_sf"/>
</dbReference>
<keyword evidence="9" id="KW-1185">Reference proteome</keyword>
<evidence type="ECO:0000256" key="5">
    <source>
        <dbReference type="ARBA" id="ARBA00022801"/>
    </source>
</evidence>
<dbReference type="Pfam" id="PF17917">
    <property type="entry name" value="RT_RNaseH"/>
    <property type="match status" value="1"/>
</dbReference>
<keyword evidence="4" id="KW-0255">Endonuclease</keyword>
<dbReference type="CDD" id="cd09274">
    <property type="entry name" value="RNase_HI_RT_Ty3"/>
    <property type="match status" value="1"/>
</dbReference>
<dbReference type="InterPro" id="IPR041373">
    <property type="entry name" value="RT_RNaseH"/>
</dbReference>
<dbReference type="GO" id="GO:0016787">
    <property type="term" value="F:hydrolase activity"/>
    <property type="evidence" value="ECO:0007669"/>
    <property type="project" value="UniProtKB-KW"/>
</dbReference>
<keyword evidence="1" id="KW-0808">Transferase</keyword>
<dbReference type="GO" id="GO:0003964">
    <property type="term" value="F:RNA-directed DNA polymerase activity"/>
    <property type="evidence" value="ECO:0007669"/>
    <property type="project" value="UniProtKB-KW"/>
</dbReference>
<evidence type="ECO:0000259" key="7">
    <source>
        <dbReference type="Pfam" id="PF17917"/>
    </source>
</evidence>
<proteinExistence type="predicted"/>
<dbReference type="Proteomes" id="UP000765509">
    <property type="component" value="Unassembled WGS sequence"/>
</dbReference>
<protein>
    <recommendedName>
        <fullName evidence="7">Reverse transcriptase RNase H-like domain-containing protein</fullName>
    </recommendedName>
</protein>